<comment type="caution">
    <text evidence="1">The sequence shown here is derived from an EMBL/GenBank/DDBJ whole genome shotgun (WGS) entry which is preliminary data.</text>
</comment>
<name>A0A1B7HGI6_9ENTR</name>
<sequence length="168" mass="19241">MHTVTTPAVYVGTYYKYNCGSLAGQWLDVTDFDDEAEFYDACRALHADEAEPELMFQDNEGFPSGMASECHINWAFVEAYKSAEENHQTAAWLAWVDYTGECDFDRFEAAYCGEAEDEEEYAREYADSTGMLSEVPQSLRDYFDFERFASDLFSSDLFFSNGHVFYAC</sequence>
<dbReference type="AlphaFoldDB" id="A0A1B7HGI6"/>
<accession>A0A1B7HGI6</accession>
<dbReference type="RefSeq" id="WP_064556346.1">
    <property type="nucleotide sequence ID" value="NZ_LXEO01000069.1"/>
</dbReference>
<dbReference type="Gene3D" id="1.10.10.1190">
    <property type="entry name" value="Antirestriction protein ArdA, domain 3"/>
    <property type="match status" value="1"/>
</dbReference>
<dbReference type="EMBL" id="LXEO01000069">
    <property type="protein sequence ID" value="OAT14725.1"/>
    <property type="molecule type" value="Genomic_DNA"/>
</dbReference>
<dbReference type="Proteomes" id="UP000078286">
    <property type="component" value="Unassembled WGS sequence"/>
</dbReference>
<dbReference type="Gene3D" id="3.10.20.480">
    <property type="entry name" value="Antirestriction protein ArdA, domain 1"/>
    <property type="match status" value="1"/>
</dbReference>
<evidence type="ECO:0000313" key="1">
    <source>
        <dbReference type="EMBL" id="OAT14725.1"/>
    </source>
</evidence>
<evidence type="ECO:0000313" key="2">
    <source>
        <dbReference type="Proteomes" id="UP000078286"/>
    </source>
</evidence>
<dbReference type="Pfam" id="PF07275">
    <property type="entry name" value="ArdA"/>
    <property type="match status" value="1"/>
</dbReference>
<dbReference type="PATRIC" id="fig|1354255.3.peg.4456"/>
<keyword evidence="2" id="KW-1185">Reference proteome</keyword>
<dbReference type="InterPro" id="IPR041895">
    <property type="entry name" value="ArdA_dom1"/>
</dbReference>
<proteinExistence type="predicted"/>
<dbReference type="InterPro" id="IPR041893">
    <property type="entry name" value="ArdA_dom3"/>
</dbReference>
<organism evidence="1 2">
    <name type="scientific">Buttiauxella noackiae ATCC 51607</name>
    <dbReference type="NCBI Taxonomy" id="1354255"/>
    <lineage>
        <taxon>Bacteria</taxon>
        <taxon>Pseudomonadati</taxon>
        <taxon>Pseudomonadota</taxon>
        <taxon>Gammaproteobacteria</taxon>
        <taxon>Enterobacterales</taxon>
        <taxon>Enterobacteriaceae</taxon>
        <taxon>Buttiauxella</taxon>
    </lineage>
</organism>
<reference evidence="1 2" key="1">
    <citation type="submission" date="2016-04" db="EMBL/GenBank/DDBJ databases">
        <title>ATOL: Assembling a taxonomically balanced genome-scale reconstruction of the evolutionary history of the Enterobacteriaceae.</title>
        <authorList>
            <person name="Plunkett G.III."/>
            <person name="Neeno-Eckwall E.C."/>
            <person name="Glasner J.D."/>
            <person name="Perna N.T."/>
        </authorList>
    </citation>
    <scope>NUCLEOTIDE SEQUENCE [LARGE SCALE GENOMIC DNA]</scope>
    <source>
        <strain evidence="1 2">ATCC 51607</strain>
    </source>
</reference>
<protein>
    <submittedName>
        <fullName evidence="1">ArdA family antirestriction protein</fullName>
    </submittedName>
</protein>
<dbReference type="InterPro" id="IPR009899">
    <property type="entry name" value="ArdA"/>
</dbReference>
<gene>
    <name evidence="1" type="ORF">M979_4328</name>
</gene>